<keyword evidence="1" id="KW-1133">Transmembrane helix</keyword>
<dbReference type="GeneID" id="30000090"/>
<name>A0A1G4NRP9_9FLOR</name>
<sequence length="269" mass="32146">MKSSFILKHTQYLVYLKDQYVRKIRQHNIVFIALYTISLPFFPLSFLAVQHFILIMVFTRIFKKYSSFYYNWRFTIIIGYLSYFIFTILVSNVSTITFCLPYQFVIHRSLVTVSNKLLNTANQFAISHINCVLTIKLPILLTRTFLILLNYFTLYRIFLLSTPLDTVILSCIKLARNFANTHMYQHDSFLIILLSSELIYLLQLRIYQSIVALKLRGLIKPPTLIHLFAMFNLFILQYQKIFIKITINTISTIYSRDLLRYKYHWWFTD</sequence>
<geneLocation type="chloroplast" evidence="2"/>
<feature type="transmembrane region" description="Helical" evidence="1">
    <location>
        <begin position="187"/>
        <end position="206"/>
    </location>
</feature>
<reference evidence="2" key="2">
    <citation type="submission" date="2016-10" db="EMBL/GenBank/DDBJ databases">
        <authorList>
            <person name="de Groot N.N."/>
        </authorList>
    </citation>
    <scope>NUCLEOTIDE SEQUENCE</scope>
    <source>
        <strain evidence="2">J.0258</strain>
    </source>
</reference>
<organism evidence="2">
    <name type="scientific">Dermonema virens</name>
    <dbReference type="NCBI Taxonomy" id="1077399"/>
    <lineage>
        <taxon>Eukaryota</taxon>
        <taxon>Rhodophyta</taxon>
        <taxon>Florideophyceae</taxon>
        <taxon>Nemaliophycidae</taxon>
        <taxon>Nemaliales</taxon>
        <taxon>Liagoraceae</taxon>
        <taxon>Dermonema</taxon>
    </lineage>
</organism>
<protein>
    <submittedName>
        <fullName evidence="2">Uncharacterized protein</fullName>
    </submittedName>
</protein>
<proteinExistence type="predicted"/>
<keyword evidence="1" id="KW-0812">Transmembrane</keyword>
<feature type="transmembrane region" description="Helical" evidence="1">
    <location>
        <begin position="29"/>
        <end position="62"/>
    </location>
</feature>
<gene>
    <name evidence="2" type="primary">ORF_5</name>
    <name evidence="2" type="ORF">BQ776_108</name>
</gene>
<keyword evidence="1" id="KW-0472">Membrane</keyword>
<accession>A0A1G4NRP9</accession>
<dbReference type="RefSeq" id="YP_009313079.1">
    <property type="nucleotide sequence ID" value="NC_031655.1"/>
</dbReference>
<dbReference type="AlphaFoldDB" id="A0A1G4NRP9"/>
<feature type="transmembrane region" description="Helical" evidence="1">
    <location>
        <begin position="121"/>
        <end position="141"/>
    </location>
</feature>
<keyword evidence="2" id="KW-0934">Plastid</keyword>
<feature type="transmembrane region" description="Helical" evidence="1">
    <location>
        <begin position="74"/>
        <end position="100"/>
    </location>
</feature>
<evidence type="ECO:0000313" key="2">
    <source>
        <dbReference type="EMBL" id="SCW21333.1"/>
    </source>
</evidence>
<evidence type="ECO:0000256" key="1">
    <source>
        <dbReference type="SAM" id="Phobius"/>
    </source>
</evidence>
<dbReference type="EMBL" id="LT622863">
    <property type="protein sequence ID" value="SCW21333.1"/>
    <property type="molecule type" value="Genomic_DNA"/>
</dbReference>
<keyword evidence="2" id="KW-0150">Chloroplast</keyword>
<feature type="transmembrane region" description="Helical" evidence="1">
    <location>
        <begin position="153"/>
        <end position="175"/>
    </location>
</feature>
<reference evidence="2" key="1">
    <citation type="submission" date="2016-10" db="EMBL/GenBank/DDBJ databases">
        <title>Chloroplast genomes as a tool to resolve red algal phylogenies: a case study in the Nemaliales.</title>
        <authorList>
            <person name="Costa J.F."/>
            <person name="Lin S.M."/>
            <person name="Macaya E.C."/>
            <person name="Fernandez-Garcia C."/>
            <person name="Verbruggen H."/>
        </authorList>
    </citation>
    <scope>NUCLEOTIDE SEQUENCE</scope>
    <source>
        <strain evidence="2">J.0258</strain>
    </source>
</reference>
<feature type="transmembrane region" description="Helical" evidence="1">
    <location>
        <begin position="218"/>
        <end position="236"/>
    </location>
</feature>